<reference evidence="1 2" key="1">
    <citation type="submission" date="2020-06" db="EMBL/GenBank/DDBJ databases">
        <authorList>
            <person name="Li R."/>
            <person name="Bekaert M."/>
        </authorList>
    </citation>
    <scope>NUCLEOTIDE SEQUENCE [LARGE SCALE GENOMIC DNA]</scope>
    <source>
        <strain evidence="2">wild</strain>
    </source>
</reference>
<dbReference type="OrthoDB" id="6069915at2759"/>
<evidence type="ECO:0000313" key="1">
    <source>
        <dbReference type="EMBL" id="CAC5391340.1"/>
    </source>
</evidence>
<protein>
    <submittedName>
        <fullName evidence="1">Uncharacterized protein</fullName>
    </submittedName>
</protein>
<dbReference type="EMBL" id="CACVKT020004708">
    <property type="protein sequence ID" value="CAC5391340.1"/>
    <property type="molecule type" value="Genomic_DNA"/>
</dbReference>
<sequence>MSNIYMTNYPPRSEYTQEPDIKDRFEEEILKVAETDEHFLTYKTFARNFQDKCFIKTKFHNHFLEVIKAVRKGGLQKERIVGIQGIGKSSSVMYYVLSCRKNGDGGIHYVDLSIIEKKDKNLKNFSQYIACVNNGDCLVIDHVTLFNGKLVEKIEELMSFAKIVLIESGFTACVYTTNLDFNKDFQLVDLNDFEKIWNGMLSVKSTDFPGQHELVSSLLKLGDKVYYELKDKFIVTPRLLHDAFDEMFIFGKKIHEISYCAEIKLREEIAMFKDELKSSYCETFLLDTKLLLDCLVGQGENIICTLSQVANFKVAINIFDIRILEVTRQDLEDNCRFYELELEEGDRYVTISHLVPFLGQHWIEKLPFKLEEVLNCEDANRILDFSLQNGSLRKMFKDGLVNCQAENDCVIIPDKHKFFDTCSLEASDTNEYIQCDGVMKPRKLYCLRPKNEIVKDAIIQEKYKGHLANVCKAAVYVKREIEKCNDQSFIIYPHVTNFMGFDYFLYTQPTMFDSGSSDESSSSPPSKKSKNRGTLFLVRVATGSWHTGITMSRALSVFKNIIDEHDEVTLHVVVINVTKESDTYNITGNYIFKNISIVNIGAPHILNSLKFYDEKFHSLLEAVVRTSVVSSC</sequence>
<keyword evidence="2" id="KW-1185">Reference proteome</keyword>
<organism evidence="1 2">
    <name type="scientific">Mytilus coruscus</name>
    <name type="common">Sea mussel</name>
    <dbReference type="NCBI Taxonomy" id="42192"/>
    <lineage>
        <taxon>Eukaryota</taxon>
        <taxon>Metazoa</taxon>
        <taxon>Spiralia</taxon>
        <taxon>Lophotrochozoa</taxon>
        <taxon>Mollusca</taxon>
        <taxon>Bivalvia</taxon>
        <taxon>Autobranchia</taxon>
        <taxon>Pteriomorphia</taxon>
        <taxon>Mytilida</taxon>
        <taxon>Mytiloidea</taxon>
        <taxon>Mytilidae</taxon>
        <taxon>Mytilinae</taxon>
        <taxon>Mytilus</taxon>
    </lineage>
</organism>
<name>A0A6J8C8M6_MYTCO</name>
<evidence type="ECO:0000313" key="2">
    <source>
        <dbReference type="Proteomes" id="UP000507470"/>
    </source>
</evidence>
<gene>
    <name evidence="1" type="ORF">MCOR_26351</name>
</gene>
<dbReference type="AlphaFoldDB" id="A0A6J8C8M6"/>
<accession>A0A6J8C8M6</accession>
<dbReference type="Proteomes" id="UP000507470">
    <property type="component" value="Unassembled WGS sequence"/>
</dbReference>
<proteinExistence type="predicted"/>